<sequence length="227" mass="24744">MPAARALPTSSETPIRQYEICIWGSRPRTPPRRRARRHPRTMERRHADRYIGAMTTDASHPASPPAAAPAAGHGHDHDHGACISGALARVEKICADKGLRLTPLRRGVMQVLAESHAPLGAYEIVERLGPEGDRPPPMSVYRVLDFLVSEGLAHRIESRNAFLACGHPHEPGDVVVFLICEQCGATREVNSHAVGRDLAWAARSAGFTPRQRVLEVAGVCANCREPT</sequence>
<evidence type="ECO:0000313" key="10">
    <source>
        <dbReference type="Proteomes" id="UP000000270"/>
    </source>
</evidence>
<dbReference type="Gene3D" id="1.10.10.10">
    <property type="entry name" value="Winged helix-like DNA-binding domain superfamily/Winged helix DNA-binding domain"/>
    <property type="match status" value="1"/>
</dbReference>
<keyword evidence="2" id="KW-0678">Repressor</keyword>
<comment type="similarity">
    <text evidence="1">Belongs to the Fur family.</text>
</comment>
<dbReference type="Proteomes" id="UP000000270">
    <property type="component" value="Chromosome"/>
</dbReference>
<evidence type="ECO:0000256" key="4">
    <source>
        <dbReference type="ARBA" id="ARBA00023015"/>
    </source>
</evidence>
<dbReference type="GO" id="GO:1900376">
    <property type="term" value="P:regulation of secondary metabolite biosynthetic process"/>
    <property type="evidence" value="ECO:0007669"/>
    <property type="project" value="TreeGrafter"/>
</dbReference>
<dbReference type="InterPro" id="IPR036390">
    <property type="entry name" value="WH_DNA-bd_sf"/>
</dbReference>
<dbReference type="AlphaFoldDB" id="A8HZG0"/>
<dbReference type="InterPro" id="IPR002481">
    <property type="entry name" value="FUR"/>
</dbReference>
<feature type="binding site" evidence="7">
    <location>
        <position position="223"/>
    </location>
    <ligand>
        <name>Zn(2+)</name>
        <dbReference type="ChEBI" id="CHEBI:29105"/>
    </ligand>
</feature>
<evidence type="ECO:0000313" key="9">
    <source>
        <dbReference type="EMBL" id="BAF90577.1"/>
    </source>
</evidence>
<evidence type="ECO:0000256" key="8">
    <source>
        <dbReference type="SAM" id="MobiDB-lite"/>
    </source>
</evidence>
<dbReference type="Gene3D" id="3.30.1490.190">
    <property type="match status" value="1"/>
</dbReference>
<dbReference type="SUPFAM" id="SSF46785">
    <property type="entry name" value="Winged helix' DNA-binding domain"/>
    <property type="match status" value="1"/>
</dbReference>
<dbReference type="EMBL" id="AP009384">
    <property type="protein sequence ID" value="BAF90577.1"/>
    <property type="molecule type" value="Genomic_DNA"/>
</dbReference>
<gene>
    <name evidence="9" type="ordered locus">AZC_4579</name>
</gene>
<comment type="cofactor">
    <cofactor evidence="7">
        <name>Zn(2+)</name>
        <dbReference type="ChEBI" id="CHEBI:29105"/>
    </cofactor>
    <text evidence="7">Binds 1 zinc ion per subunit.</text>
</comment>
<feature type="binding site" evidence="7">
    <location>
        <position position="183"/>
    </location>
    <ligand>
        <name>Zn(2+)</name>
        <dbReference type="ChEBI" id="CHEBI:29105"/>
    </ligand>
</feature>
<name>A8HZG0_AZOC5</name>
<reference evidence="9 10" key="3">
    <citation type="journal article" date="2008" name="BMC Genomics">
        <title>The genome of the versatile nitrogen fixer Azorhizobium caulinodans ORS571.</title>
        <authorList>
            <person name="Lee KB."/>
            <person name="Backer P.D."/>
            <person name="Aono T."/>
            <person name="Liu CT."/>
            <person name="Suzuki S."/>
            <person name="Suzuki T."/>
            <person name="Kaneko T."/>
            <person name="Yamada M."/>
            <person name="Tabata S."/>
            <person name="Kupfer D.M."/>
            <person name="Najar F.Z."/>
            <person name="Wiley G.B."/>
            <person name="Roe B."/>
            <person name="Binnewies T.T."/>
            <person name="Ussery D.W."/>
            <person name="D'Haeze W."/>
            <person name="Herder J.D."/>
            <person name="Gevers D."/>
            <person name="Vereecke D."/>
            <person name="Holsters M."/>
            <person name="Oyaizu H."/>
        </authorList>
    </citation>
    <scope>NUCLEOTIDE SEQUENCE [LARGE SCALE GENOMIC DNA]</scope>
    <source>
        <strain evidence="10">ATCC 43989 / DSM 5975 / JCM 20966 / LMG 6465 / NBRC 14845 / NCIMB 13405 / ORS 571</strain>
    </source>
</reference>
<protein>
    <submittedName>
        <fullName evidence="9">Putative Fe2+/Zn2+ uptake regulation protein</fullName>
    </submittedName>
</protein>
<dbReference type="GO" id="GO:0003700">
    <property type="term" value="F:DNA-binding transcription factor activity"/>
    <property type="evidence" value="ECO:0007669"/>
    <property type="project" value="InterPro"/>
</dbReference>
<accession>A8HZG0</accession>
<dbReference type="HOGENOM" id="CLU_096072_2_0_5"/>
<reference evidence="9 10" key="5">
    <citation type="journal article" date="2010" name="Appl. Environ. Microbiol.">
        <title>phrR-like gene praR of Azorhizobium caulinodans ORS571 is essential for symbiosis with Sesbania rostrata and is involved in expression of reb genes.</title>
        <authorList>
            <person name="Akiba N."/>
            <person name="Aono T."/>
            <person name="Toyazaki H."/>
            <person name="Sato S."/>
            <person name="Oyaizu H."/>
        </authorList>
    </citation>
    <scope>NUCLEOTIDE SEQUENCE [LARGE SCALE GENOMIC DNA]</scope>
    <source>
        <strain evidence="10">ATCC 43989 / DSM 5975 / JCM 20966 / LMG 6465 / NBRC 14845 / NCIMB 13405 / ORS 571</strain>
    </source>
</reference>
<dbReference type="PANTHER" id="PTHR33202:SF6">
    <property type="entry name" value="ZINC UPTAKE REGULATION PROTEIN"/>
    <property type="match status" value="1"/>
</dbReference>
<dbReference type="GO" id="GO:0045892">
    <property type="term" value="P:negative regulation of DNA-templated transcription"/>
    <property type="evidence" value="ECO:0007669"/>
    <property type="project" value="TreeGrafter"/>
</dbReference>
<dbReference type="KEGG" id="azc:AZC_4579"/>
<dbReference type="InterPro" id="IPR043135">
    <property type="entry name" value="Fur_C"/>
</dbReference>
<dbReference type="eggNOG" id="COG0735">
    <property type="taxonomic scope" value="Bacteria"/>
</dbReference>
<organism evidence="9 10">
    <name type="scientific">Azorhizobium caulinodans (strain ATCC 43989 / DSM 5975 / JCM 20966 / LMG 6465 / NBRC 14845 / NCIMB 13405 / ORS 571)</name>
    <dbReference type="NCBI Taxonomy" id="438753"/>
    <lineage>
        <taxon>Bacteria</taxon>
        <taxon>Pseudomonadati</taxon>
        <taxon>Pseudomonadota</taxon>
        <taxon>Alphaproteobacteria</taxon>
        <taxon>Hyphomicrobiales</taxon>
        <taxon>Xanthobacteraceae</taxon>
        <taxon>Azorhizobium</taxon>
    </lineage>
</organism>
<reference evidence="9 10" key="1">
    <citation type="journal article" date="2007" name="Appl. Environ. Microbiol.">
        <title>Rhizobial factors required for stem nodule maturation and maintenance in Sesbania rostrata-Azorhizobium caulinodans ORS571 symbiosis.</title>
        <authorList>
            <person name="Suzuki S."/>
            <person name="Aono T."/>
            <person name="Lee KB."/>
            <person name="Suzuki T."/>
            <person name="Liu CT."/>
            <person name="Miwa H."/>
            <person name="Wakao S."/>
            <person name="Iki T."/>
            <person name="Oyaizu H."/>
        </authorList>
    </citation>
    <scope>NUCLEOTIDE SEQUENCE [LARGE SCALE GENOMIC DNA]</scope>
    <source>
        <strain evidence="10">ATCC 43989 / DSM 5975 / JCM 20966 / LMG 6465 / NBRC 14845 / NCIMB 13405 / ORS 571</strain>
    </source>
</reference>
<proteinExistence type="inferred from homology"/>
<feature type="binding site" evidence="7">
    <location>
        <position position="180"/>
    </location>
    <ligand>
        <name>Zn(2+)</name>
        <dbReference type="ChEBI" id="CHEBI:29105"/>
    </ligand>
</feature>
<dbReference type="InterPro" id="IPR036388">
    <property type="entry name" value="WH-like_DNA-bd_sf"/>
</dbReference>
<dbReference type="PANTHER" id="PTHR33202">
    <property type="entry name" value="ZINC UPTAKE REGULATION PROTEIN"/>
    <property type="match status" value="1"/>
</dbReference>
<feature type="binding site" evidence="7">
    <location>
        <position position="220"/>
    </location>
    <ligand>
        <name>Zn(2+)</name>
        <dbReference type="ChEBI" id="CHEBI:29105"/>
    </ligand>
</feature>
<evidence type="ECO:0000256" key="1">
    <source>
        <dbReference type="ARBA" id="ARBA00007957"/>
    </source>
</evidence>
<dbReference type="STRING" id="438753.AZC_4579"/>
<feature type="compositionally biased region" description="Basic and acidic residues" evidence="8">
    <location>
        <begin position="40"/>
        <end position="49"/>
    </location>
</feature>
<keyword evidence="6" id="KW-0804">Transcription</keyword>
<dbReference type="GO" id="GO:0008270">
    <property type="term" value="F:zinc ion binding"/>
    <property type="evidence" value="ECO:0007669"/>
    <property type="project" value="TreeGrafter"/>
</dbReference>
<keyword evidence="10" id="KW-1185">Reference proteome</keyword>
<dbReference type="GO" id="GO:0000976">
    <property type="term" value="F:transcription cis-regulatory region binding"/>
    <property type="evidence" value="ECO:0007669"/>
    <property type="project" value="TreeGrafter"/>
</dbReference>
<reference evidence="9 10" key="4">
    <citation type="journal article" date="2009" name="Appl. Environ. Microbiol.">
        <title>Comparative genome-wide transcriptional profiling of Azorhizobium caulinodans ORS571 grown under free-living and symbiotic conditions.</title>
        <authorList>
            <person name="Tsukada S."/>
            <person name="Aono T."/>
            <person name="Akiba N."/>
            <person name="Lee KB."/>
            <person name="Liu CT."/>
            <person name="Toyazaki H."/>
            <person name="Oyaizu H."/>
        </authorList>
    </citation>
    <scope>NUCLEOTIDE SEQUENCE [LARGE SCALE GENOMIC DNA]</scope>
    <source>
        <strain evidence="10">ATCC 43989 / DSM 5975 / JCM 20966 / LMG 6465 / NBRC 14845 / NCIMB 13405 / ORS 571</strain>
    </source>
</reference>
<dbReference type="GO" id="GO:0005829">
    <property type="term" value="C:cytosol"/>
    <property type="evidence" value="ECO:0007669"/>
    <property type="project" value="TreeGrafter"/>
</dbReference>
<reference evidence="10" key="2">
    <citation type="submission" date="2007-04" db="EMBL/GenBank/DDBJ databases">
        <title>Complete genome sequence of the nitrogen-fixing bacterium Azorhizobium caulinodans ORS571.</title>
        <authorList>
            <person name="Lee K.B."/>
            <person name="Backer P.D."/>
            <person name="Aono T."/>
            <person name="Liu C.T."/>
            <person name="Suzuki S."/>
            <person name="Suzuki T."/>
            <person name="Kaneko T."/>
            <person name="Yamada M."/>
            <person name="Tabata S."/>
            <person name="Kupfer D.M."/>
            <person name="Najar F.Z."/>
            <person name="Wiley G.B."/>
            <person name="Roe B."/>
            <person name="Binnewies T."/>
            <person name="Ussery D."/>
            <person name="Vereecke D."/>
            <person name="Gevers D."/>
            <person name="Holsters M."/>
            <person name="Oyaizu H."/>
        </authorList>
    </citation>
    <scope>NUCLEOTIDE SEQUENCE [LARGE SCALE GENOMIC DNA]</scope>
    <source>
        <strain evidence="10">ATCC 43989 / DSM 5975 / JCM 20966 / LMG 6465 / NBRC 14845 / NCIMB 13405 / ORS 571</strain>
    </source>
</reference>
<reference evidence="9 10" key="6">
    <citation type="journal article" date="2011" name="Appl. Environ. Microbiol.">
        <title>Involvement of the azorhizobial chromosome partition gene (parA) in the onset of bacteroid differentiation during Sesbania rostrata stem nodule development.</title>
        <authorList>
            <person name="Liu CT."/>
            <person name="Lee KB."/>
            <person name="Wang YS."/>
            <person name="Peng MH."/>
            <person name="Lee KT."/>
            <person name="Suzuki S."/>
            <person name="Suzuki T."/>
            <person name="Oyaizu H."/>
        </authorList>
    </citation>
    <scope>NUCLEOTIDE SEQUENCE [LARGE SCALE GENOMIC DNA]</scope>
    <source>
        <strain evidence="10">ATCC 43989 / DSM 5975 / JCM 20966 / LMG 6465 / NBRC 14845 / NCIMB 13405 / ORS 571</strain>
    </source>
</reference>
<evidence type="ECO:0000256" key="7">
    <source>
        <dbReference type="PIRSR" id="PIRSR602481-1"/>
    </source>
</evidence>
<keyword evidence="4" id="KW-0805">Transcription regulation</keyword>
<keyword evidence="7" id="KW-0479">Metal-binding</keyword>
<keyword evidence="5" id="KW-0238">DNA-binding</keyword>
<dbReference type="Pfam" id="PF01475">
    <property type="entry name" value="FUR"/>
    <property type="match status" value="1"/>
</dbReference>
<evidence type="ECO:0000256" key="3">
    <source>
        <dbReference type="ARBA" id="ARBA00022833"/>
    </source>
</evidence>
<evidence type="ECO:0000256" key="6">
    <source>
        <dbReference type="ARBA" id="ARBA00023163"/>
    </source>
</evidence>
<evidence type="ECO:0000256" key="2">
    <source>
        <dbReference type="ARBA" id="ARBA00022491"/>
    </source>
</evidence>
<feature type="region of interest" description="Disordered" evidence="8">
    <location>
        <begin position="26"/>
        <end position="77"/>
    </location>
</feature>
<keyword evidence="3 7" id="KW-0862">Zinc</keyword>
<evidence type="ECO:0000256" key="5">
    <source>
        <dbReference type="ARBA" id="ARBA00023125"/>
    </source>
</evidence>
<feature type="compositionally biased region" description="Basic residues" evidence="8">
    <location>
        <begin position="29"/>
        <end position="39"/>
    </location>
</feature>